<feature type="compositionally biased region" description="Low complexity" evidence="1">
    <location>
        <begin position="222"/>
        <end position="237"/>
    </location>
</feature>
<proteinExistence type="predicted"/>
<dbReference type="AlphaFoldDB" id="A0A9P1GC66"/>
<dbReference type="Proteomes" id="UP001152797">
    <property type="component" value="Unassembled WGS sequence"/>
</dbReference>
<evidence type="ECO:0000256" key="1">
    <source>
        <dbReference type="SAM" id="MobiDB-lite"/>
    </source>
</evidence>
<reference evidence="2" key="1">
    <citation type="submission" date="2022-10" db="EMBL/GenBank/DDBJ databases">
        <authorList>
            <person name="Chen Y."/>
            <person name="Dougan E. K."/>
            <person name="Chan C."/>
            <person name="Rhodes N."/>
            <person name="Thang M."/>
        </authorList>
    </citation>
    <scope>NUCLEOTIDE SEQUENCE</scope>
</reference>
<evidence type="ECO:0000313" key="2">
    <source>
        <dbReference type="EMBL" id="CAI4005411.1"/>
    </source>
</evidence>
<keyword evidence="5" id="KW-1185">Reference proteome</keyword>
<organism evidence="2">
    <name type="scientific">Cladocopium goreaui</name>
    <dbReference type="NCBI Taxonomy" id="2562237"/>
    <lineage>
        <taxon>Eukaryota</taxon>
        <taxon>Sar</taxon>
        <taxon>Alveolata</taxon>
        <taxon>Dinophyceae</taxon>
        <taxon>Suessiales</taxon>
        <taxon>Symbiodiniaceae</taxon>
        <taxon>Cladocopium</taxon>
    </lineage>
</organism>
<evidence type="ECO:0000313" key="4">
    <source>
        <dbReference type="EMBL" id="CAL4792723.1"/>
    </source>
</evidence>
<feature type="region of interest" description="Disordered" evidence="1">
    <location>
        <begin position="273"/>
        <end position="315"/>
    </location>
</feature>
<dbReference type="EMBL" id="CAMXCT020003623">
    <property type="protein sequence ID" value="CAL1158786.1"/>
    <property type="molecule type" value="Genomic_DNA"/>
</dbReference>
<sequence length="315" mass="32903">MAGARYLEQVSLEDVAATSLVNVWLGESEEDGGLQQERLALRADGTFYHRVCHSIESVGAATECSGRWAVHKVRYLGADLQADGDRELVFTKASAAEAADDRSNTLIAERLVVCGQNPAVNGFVGASCRLYPEQRNAAAAARTISSGAEGGANLSGEMDEAGSDASVEEVTEEDVTLLSESTGQSRNRCLAALLDVASVGSGTARLEMAAEKLMREMEEAPSDPTTSPSFAPASAATAPNPEAVSALVSCTGRSEAACRAALAKHPNVDAAAEHLLTELEPDLVPEPAEPPPKRLRAEPAGIETGTMEETENPPG</sequence>
<evidence type="ECO:0000313" key="3">
    <source>
        <dbReference type="EMBL" id="CAL1158786.1"/>
    </source>
</evidence>
<evidence type="ECO:0000313" key="5">
    <source>
        <dbReference type="Proteomes" id="UP001152797"/>
    </source>
</evidence>
<feature type="compositionally biased region" description="Acidic residues" evidence="1">
    <location>
        <begin position="306"/>
        <end position="315"/>
    </location>
</feature>
<dbReference type="EMBL" id="CAMXCT010003623">
    <property type="protein sequence ID" value="CAI4005411.1"/>
    <property type="molecule type" value="Genomic_DNA"/>
</dbReference>
<dbReference type="OrthoDB" id="474976at2759"/>
<comment type="caution">
    <text evidence="2">The sequence shown here is derived from an EMBL/GenBank/DDBJ whole genome shotgun (WGS) entry which is preliminary data.</text>
</comment>
<name>A0A9P1GC66_9DINO</name>
<accession>A0A9P1GC66</accession>
<protein>
    <submittedName>
        <fullName evidence="4">UBA domain-containing protein</fullName>
    </submittedName>
</protein>
<gene>
    <name evidence="2" type="ORF">C1SCF055_LOCUS31132</name>
</gene>
<dbReference type="EMBL" id="CAMXCT030003623">
    <property type="protein sequence ID" value="CAL4792723.1"/>
    <property type="molecule type" value="Genomic_DNA"/>
</dbReference>
<feature type="region of interest" description="Disordered" evidence="1">
    <location>
        <begin position="217"/>
        <end position="237"/>
    </location>
</feature>
<reference evidence="3" key="2">
    <citation type="submission" date="2024-04" db="EMBL/GenBank/DDBJ databases">
        <authorList>
            <person name="Chen Y."/>
            <person name="Shah S."/>
            <person name="Dougan E. K."/>
            <person name="Thang M."/>
            <person name="Chan C."/>
        </authorList>
    </citation>
    <scope>NUCLEOTIDE SEQUENCE [LARGE SCALE GENOMIC DNA]</scope>
</reference>